<accession>A0A0D2K4T8</accession>
<evidence type="ECO:0000313" key="3">
    <source>
        <dbReference type="Proteomes" id="UP000032214"/>
    </source>
</evidence>
<dbReference type="STRING" id="1306947.J120_02725"/>
<dbReference type="EMBL" id="ARQD01000002">
    <property type="protein sequence ID" value="KIX85217.1"/>
    <property type="molecule type" value="Genomic_DNA"/>
</dbReference>
<proteinExistence type="predicted"/>
<evidence type="ECO:0000313" key="2">
    <source>
        <dbReference type="EMBL" id="KIX85217.1"/>
    </source>
</evidence>
<gene>
    <name evidence="2" type="ORF">J120_02725</name>
</gene>
<name>A0A0D2K4T8_9BACT</name>
<feature type="signal peptide" evidence="1">
    <location>
        <begin position="1"/>
        <end position="21"/>
    </location>
</feature>
<keyword evidence="3" id="KW-1185">Reference proteome</keyword>
<evidence type="ECO:0000256" key="1">
    <source>
        <dbReference type="SAM" id="SignalP"/>
    </source>
</evidence>
<dbReference type="Proteomes" id="UP000032214">
    <property type="component" value="Unassembled WGS sequence"/>
</dbReference>
<sequence length="147" mass="16977">MIYKFFALLIVSMLCSSAVYADQQPNQELTTNQQWAIMLKDMSYRLKLELHANYAQPIEWLEANACMYPQEAQSKLLELLNAFVPRIQKSIDTLVSRLQVADASIAEVKQELLNNFVNYIGEYIQEQAHLRSTIRAYQAGHNYTDVQ</sequence>
<feature type="chain" id="PRO_5002245441" description="DUF5667 domain-containing protein" evidence="1">
    <location>
        <begin position="22"/>
        <end position="147"/>
    </location>
</feature>
<evidence type="ECO:0008006" key="4">
    <source>
        <dbReference type="Google" id="ProtNLM"/>
    </source>
</evidence>
<protein>
    <recommendedName>
        <fullName evidence="4">DUF5667 domain-containing protein</fullName>
    </recommendedName>
</protein>
<keyword evidence="1" id="KW-0732">Signal</keyword>
<dbReference type="AlphaFoldDB" id="A0A0D2K4T8"/>
<reference evidence="2 3" key="1">
    <citation type="journal article" date="2013" name="Proc. Natl. Acad. Sci. U.S.A.">
        <title>Candidate phylum TM6 genome recovered from a hospital sink biofilm provides genomic insights into this uncultivated phylum.</title>
        <authorList>
            <person name="McLean J.S."/>
            <person name="Lombardo M.J."/>
            <person name="Badger J.H."/>
            <person name="Edlund A."/>
            <person name="Novotny M."/>
            <person name="Yee-Greenbaum J."/>
            <person name="Vyahhi N."/>
            <person name="Hall A.P."/>
            <person name="Yang Y."/>
            <person name="Dupont C.L."/>
            <person name="Ziegler M.G."/>
            <person name="Chitsaz H."/>
            <person name="Allen A.E."/>
            <person name="Yooseph S."/>
            <person name="Tesler G."/>
            <person name="Pevzner P.A."/>
            <person name="Friedman R.M."/>
            <person name="Nealson K.H."/>
            <person name="Venter J.C."/>
            <person name="Lasken R.S."/>
        </authorList>
    </citation>
    <scope>NUCLEOTIDE SEQUENCE [LARGE SCALE GENOMIC DNA]</scope>
    <source>
        <strain evidence="2 3">TM6SC1</strain>
    </source>
</reference>
<comment type="caution">
    <text evidence="2">The sequence shown here is derived from an EMBL/GenBank/DDBJ whole genome shotgun (WGS) entry which is preliminary data.</text>
</comment>
<organism evidence="2 3">
    <name type="scientific">candidate division TM6 bacterium JCVI TM6SC1</name>
    <dbReference type="NCBI Taxonomy" id="1306947"/>
    <lineage>
        <taxon>Bacteria</taxon>
        <taxon>Candidatus Babelota</taxon>
        <taxon>Vermiphilus</taxon>
    </lineage>
</organism>